<comment type="similarity">
    <text evidence="1 3">Belongs to the TPP enzyme family.</text>
</comment>
<sequence length="565" mass="59535">MVVTARRLVRRVPATGANLLVGCLEKSGIEYVFGIPGAKIDAVFDALVGAGSRLVVCRHEQNAAFMAAAVGRLTGQPGVVLVTSGPGTSNLATGLATATTEGDPVIAFAGAVPRADRLKRTHQSMDSVGLLRAVCKFTWEVGDVAALPEVVSNAYRAATTSPRGAVAVILPQDLLGDTTSEPPAGTPDVPPLGAAPPEAIDRAADAVRRARTPVVLLGARTGDPAAAEAVRGLMSRTGLPVVETFQAAGVVPRGDLEGRFLGRVGLFRNQPGDEALAQADLVLAIGYDHVEYAPGLWNPGPGAGVEIVHLDDGPAEIDNRYRPSVELRGDVAATVTELADRLDGLTLAPGAAARVARLRARLADLDAAPDESRPDRVHPLRIVRALREAVDDDATVVCDIGSHYIWMARHFRTYRPRGLLFSDGQQTLGVALPWAVATALVRPGHKVVSVSGDGGFLFSAMELETAVRVGADLTHLVWRDGAYDMVAFQERLKYGRTSGVDFGPIDMVRFAESFGATGMRATSADELPAVLRQALGTPGPVVVDIPVDYSDNESLGEVLRLESFE</sequence>
<dbReference type="PROSITE" id="PS51257">
    <property type="entry name" value="PROKAR_LIPOPROTEIN"/>
    <property type="match status" value="1"/>
</dbReference>
<evidence type="ECO:0000313" key="9">
    <source>
        <dbReference type="Proteomes" id="UP001589610"/>
    </source>
</evidence>
<dbReference type="InterPro" id="IPR012782">
    <property type="entry name" value="Acetolactate_synth_catblc"/>
</dbReference>
<accession>A0ABV5TAQ4</accession>
<dbReference type="InterPro" id="IPR011766">
    <property type="entry name" value="TPP_enzyme_TPP-bd"/>
</dbReference>
<dbReference type="InterPro" id="IPR000399">
    <property type="entry name" value="TPP-bd_CS"/>
</dbReference>
<evidence type="ECO:0000313" key="8">
    <source>
        <dbReference type="EMBL" id="MFB9676162.1"/>
    </source>
</evidence>
<dbReference type="InterPro" id="IPR012001">
    <property type="entry name" value="Thiamin_PyroP_enz_TPP-bd_dom"/>
</dbReference>
<dbReference type="InterPro" id="IPR029061">
    <property type="entry name" value="THDP-binding"/>
</dbReference>
<dbReference type="SUPFAM" id="SSF52518">
    <property type="entry name" value="Thiamin diphosphate-binding fold (THDP-binding)"/>
    <property type="match status" value="2"/>
</dbReference>
<dbReference type="PANTHER" id="PTHR18968:SF129">
    <property type="entry name" value="ACETOLACTATE SYNTHASE"/>
    <property type="match status" value="1"/>
</dbReference>
<dbReference type="GO" id="GO:0003984">
    <property type="term" value="F:acetolactate synthase activity"/>
    <property type="evidence" value="ECO:0007669"/>
    <property type="project" value="UniProtKB-EC"/>
</dbReference>
<evidence type="ECO:0000256" key="4">
    <source>
        <dbReference type="SAM" id="MobiDB-lite"/>
    </source>
</evidence>
<comment type="caution">
    <text evidence="8">The sequence shown here is derived from an EMBL/GenBank/DDBJ whole genome shotgun (WGS) entry which is preliminary data.</text>
</comment>
<gene>
    <name evidence="8" type="primary">alsS</name>
    <name evidence="8" type="ORF">ACFFRH_11755</name>
</gene>
<name>A0ABV5TAQ4_9ACTN</name>
<feature type="compositionally biased region" description="Pro residues" evidence="4">
    <location>
        <begin position="184"/>
        <end position="194"/>
    </location>
</feature>
<dbReference type="Pfam" id="PF02776">
    <property type="entry name" value="TPP_enzyme_N"/>
    <property type="match status" value="1"/>
</dbReference>
<dbReference type="CDD" id="cd07035">
    <property type="entry name" value="TPP_PYR_POX_like"/>
    <property type="match status" value="1"/>
</dbReference>
<dbReference type="NCBIfam" id="TIGR02418">
    <property type="entry name" value="acolac_catab"/>
    <property type="match status" value="1"/>
</dbReference>
<feature type="region of interest" description="Disordered" evidence="4">
    <location>
        <begin position="175"/>
        <end position="194"/>
    </location>
</feature>
<dbReference type="Gene3D" id="3.40.50.970">
    <property type="match status" value="2"/>
</dbReference>
<evidence type="ECO:0000259" key="5">
    <source>
        <dbReference type="Pfam" id="PF00205"/>
    </source>
</evidence>
<proteinExistence type="inferred from homology"/>
<dbReference type="EMBL" id="JBHMBS010000004">
    <property type="protein sequence ID" value="MFB9676162.1"/>
    <property type="molecule type" value="Genomic_DNA"/>
</dbReference>
<protein>
    <submittedName>
        <fullName evidence="8">Acetolactate synthase AlsS</fullName>
        <ecNumber evidence="8">2.2.1.6</ecNumber>
    </submittedName>
</protein>
<dbReference type="RefSeq" id="WP_344747514.1">
    <property type="nucleotide sequence ID" value="NZ_BAAAWW010000131.1"/>
</dbReference>
<evidence type="ECO:0000259" key="6">
    <source>
        <dbReference type="Pfam" id="PF02775"/>
    </source>
</evidence>
<evidence type="ECO:0000256" key="2">
    <source>
        <dbReference type="ARBA" id="ARBA00023052"/>
    </source>
</evidence>
<dbReference type="PANTHER" id="PTHR18968">
    <property type="entry name" value="THIAMINE PYROPHOSPHATE ENZYMES"/>
    <property type="match status" value="1"/>
</dbReference>
<dbReference type="NCBIfam" id="NF006378">
    <property type="entry name" value="PRK08617.1"/>
    <property type="match status" value="1"/>
</dbReference>
<dbReference type="SUPFAM" id="SSF52467">
    <property type="entry name" value="DHS-like NAD/FAD-binding domain"/>
    <property type="match status" value="1"/>
</dbReference>
<dbReference type="Pfam" id="PF02775">
    <property type="entry name" value="TPP_enzyme_C"/>
    <property type="match status" value="1"/>
</dbReference>
<evidence type="ECO:0000259" key="7">
    <source>
        <dbReference type="Pfam" id="PF02776"/>
    </source>
</evidence>
<organism evidence="8 9">
    <name type="scientific">Streptosporangium vulgare</name>
    <dbReference type="NCBI Taxonomy" id="46190"/>
    <lineage>
        <taxon>Bacteria</taxon>
        <taxon>Bacillati</taxon>
        <taxon>Actinomycetota</taxon>
        <taxon>Actinomycetes</taxon>
        <taxon>Streptosporangiales</taxon>
        <taxon>Streptosporangiaceae</taxon>
        <taxon>Streptosporangium</taxon>
    </lineage>
</organism>
<dbReference type="PROSITE" id="PS00187">
    <property type="entry name" value="TPP_ENZYMES"/>
    <property type="match status" value="1"/>
</dbReference>
<evidence type="ECO:0000256" key="3">
    <source>
        <dbReference type="RuleBase" id="RU362132"/>
    </source>
</evidence>
<dbReference type="Gene3D" id="3.40.50.1220">
    <property type="entry name" value="TPP-binding domain"/>
    <property type="match status" value="1"/>
</dbReference>
<keyword evidence="9" id="KW-1185">Reference proteome</keyword>
<dbReference type="InterPro" id="IPR045229">
    <property type="entry name" value="TPP_enz"/>
</dbReference>
<feature type="domain" description="Thiamine pyrophosphate enzyme central" evidence="5">
    <location>
        <begin position="200"/>
        <end position="338"/>
    </location>
</feature>
<feature type="domain" description="Thiamine pyrophosphate enzyme TPP-binding" evidence="6">
    <location>
        <begin position="399"/>
        <end position="545"/>
    </location>
</feature>
<dbReference type="Pfam" id="PF00205">
    <property type="entry name" value="TPP_enzyme_M"/>
    <property type="match status" value="1"/>
</dbReference>
<dbReference type="Proteomes" id="UP001589610">
    <property type="component" value="Unassembled WGS sequence"/>
</dbReference>
<keyword evidence="8" id="KW-0808">Transferase</keyword>
<dbReference type="InterPro" id="IPR029035">
    <property type="entry name" value="DHS-like_NAD/FAD-binding_dom"/>
</dbReference>
<dbReference type="EC" id="2.2.1.6" evidence="8"/>
<reference evidence="8 9" key="1">
    <citation type="submission" date="2024-09" db="EMBL/GenBank/DDBJ databases">
        <authorList>
            <person name="Sun Q."/>
            <person name="Mori K."/>
        </authorList>
    </citation>
    <scope>NUCLEOTIDE SEQUENCE [LARGE SCALE GENOMIC DNA]</scope>
    <source>
        <strain evidence="8 9">JCM 3028</strain>
    </source>
</reference>
<dbReference type="InterPro" id="IPR012000">
    <property type="entry name" value="Thiamin_PyroP_enz_cen_dom"/>
</dbReference>
<feature type="domain" description="Thiamine pyrophosphate enzyme N-terminal TPP-binding" evidence="7">
    <location>
        <begin position="15"/>
        <end position="128"/>
    </location>
</feature>
<keyword evidence="2 3" id="KW-0786">Thiamine pyrophosphate</keyword>
<evidence type="ECO:0000256" key="1">
    <source>
        <dbReference type="ARBA" id="ARBA00007812"/>
    </source>
</evidence>